<evidence type="ECO:0000313" key="6">
    <source>
        <dbReference type="Proteomes" id="UP000028868"/>
    </source>
</evidence>
<dbReference type="Pfam" id="PF03720">
    <property type="entry name" value="UDPG_MGDP_dh_C"/>
    <property type="match status" value="1"/>
</dbReference>
<dbReference type="InterPro" id="IPR028359">
    <property type="entry name" value="UDP_ManNAc/GlcNAc_DH"/>
</dbReference>
<evidence type="ECO:0000256" key="1">
    <source>
        <dbReference type="ARBA" id="ARBA00023002"/>
    </source>
</evidence>
<organism evidence="5 6">
    <name type="scientific">Halobacillus karajensis</name>
    <dbReference type="NCBI Taxonomy" id="195088"/>
    <lineage>
        <taxon>Bacteria</taxon>
        <taxon>Bacillati</taxon>
        <taxon>Bacillota</taxon>
        <taxon>Bacilli</taxon>
        <taxon>Bacillales</taxon>
        <taxon>Bacillaceae</taxon>
        <taxon>Halobacillus</taxon>
    </lineage>
</organism>
<keyword evidence="2" id="KW-0520">NAD</keyword>
<dbReference type="GO" id="GO:0051287">
    <property type="term" value="F:NAD binding"/>
    <property type="evidence" value="ECO:0007669"/>
    <property type="project" value="InterPro"/>
</dbReference>
<accession>A0A059NWS5</accession>
<dbReference type="SUPFAM" id="SSF48179">
    <property type="entry name" value="6-phosphogluconate dehydrogenase C-terminal domain-like"/>
    <property type="match status" value="1"/>
</dbReference>
<dbReference type="PIRSF" id="PIRSF000124">
    <property type="entry name" value="UDPglc_GDPman_dh"/>
    <property type="match status" value="1"/>
</dbReference>
<dbReference type="InterPro" id="IPR014026">
    <property type="entry name" value="UDP-Glc/GDP-Man_DH_dimer"/>
</dbReference>
<evidence type="ECO:0000259" key="4">
    <source>
        <dbReference type="SMART" id="SM00984"/>
    </source>
</evidence>
<comment type="caution">
    <text evidence="5">The sequence shown here is derived from an EMBL/GenBank/DDBJ whole genome shotgun (WGS) entry which is preliminary data.</text>
</comment>
<dbReference type="GO" id="GO:0016628">
    <property type="term" value="F:oxidoreductase activity, acting on the CH-CH group of donors, NAD or NADP as acceptor"/>
    <property type="evidence" value="ECO:0007669"/>
    <property type="project" value="InterPro"/>
</dbReference>
<evidence type="ECO:0000313" key="5">
    <source>
        <dbReference type="EMBL" id="CDQ22981.1"/>
    </source>
</evidence>
<dbReference type="PANTHER" id="PTHR43491:SF1">
    <property type="entry name" value="UDP-N-ACETYL-D-MANNOSAMINE DEHYDROGENASE"/>
    <property type="match status" value="1"/>
</dbReference>
<dbReference type="InterPro" id="IPR001732">
    <property type="entry name" value="UDP-Glc/GDP-Man_DH_N"/>
</dbReference>
<protein>
    <submittedName>
        <fullName evidence="5">UDP-N-acetyl-D-glucosamine 6-dehydrogenase</fullName>
    </submittedName>
</protein>
<dbReference type="Pfam" id="PF03721">
    <property type="entry name" value="UDPG_MGDP_dh_N"/>
    <property type="match status" value="1"/>
</dbReference>
<dbReference type="PANTHER" id="PTHR43491">
    <property type="entry name" value="UDP-N-ACETYL-D-MANNOSAMINE DEHYDROGENASE"/>
    <property type="match status" value="1"/>
</dbReference>
<dbReference type="InterPro" id="IPR014027">
    <property type="entry name" value="UDP-Glc/GDP-Man_DH_C"/>
</dbReference>
<dbReference type="InterPro" id="IPR017476">
    <property type="entry name" value="UDP-Glc/GDP-Man"/>
</dbReference>
<dbReference type="SMART" id="SM00984">
    <property type="entry name" value="UDPG_MGDP_dh_C"/>
    <property type="match status" value="1"/>
</dbReference>
<dbReference type="RefSeq" id="WP_035506495.1">
    <property type="nucleotide sequence ID" value="NZ_CCDH010000001.1"/>
</dbReference>
<keyword evidence="1" id="KW-0560">Oxidoreductase</keyword>
<dbReference type="Gene3D" id="3.40.50.720">
    <property type="entry name" value="NAD(P)-binding Rossmann-like Domain"/>
    <property type="match status" value="2"/>
</dbReference>
<dbReference type="Pfam" id="PF00984">
    <property type="entry name" value="UDPG_MGDP_dh"/>
    <property type="match status" value="1"/>
</dbReference>
<dbReference type="InterPro" id="IPR036220">
    <property type="entry name" value="UDP-Glc/GDP-Man_DH_C_sf"/>
</dbReference>
<dbReference type="Proteomes" id="UP000028868">
    <property type="component" value="Unassembled WGS sequence"/>
</dbReference>
<reference evidence="6" key="1">
    <citation type="submission" date="2014-03" db="EMBL/GenBank/DDBJ databases">
        <authorList>
            <person name="Urmite Genomes U."/>
        </authorList>
    </citation>
    <scope>NUCLEOTIDE SEQUENCE [LARGE SCALE GENOMIC DNA]</scope>
    <source>
        <strain evidence="6">HD-03</strain>
    </source>
</reference>
<dbReference type="EMBL" id="CCDI010000001">
    <property type="protein sequence ID" value="CDQ22981.1"/>
    <property type="molecule type" value="Genomic_DNA"/>
</dbReference>
<proteinExistence type="inferred from homology"/>
<dbReference type="GO" id="GO:0016616">
    <property type="term" value="F:oxidoreductase activity, acting on the CH-OH group of donors, NAD or NADP as acceptor"/>
    <property type="evidence" value="ECO:0007669"/>
    <property type="project" value="InterPro"/>
</dbReference>
<gene>
    <name evidence="5" type="primary">wbpA_1</name>
    <name evidence="5" type="ORF">BN983_01200</name>
</gene>
<dbReference type="InterPro" id="IPR036291">
    <property type="entry name" value="NAD(P)-bd_dom_sf"/>
</dbReference>
<reference evidence="5 6" key="2">
    <citation type="submission" date="2014-05" db="EMBL/GenBank/DDBJ databases">
        <title>Draft genome sequence of Halobacillus karajensis HK-03.</title>
        <authorList>
            <person name="Khelaifia S."/>
            <person name="Croce O."/>
            <person name="Lagier J.C."/>
            <person name="Raoult D."/>
        </authorList>
    </citation>
    <scope>NUCLEOTIDE SEQUENCE [LARGE SCALE GENOMIC DNA]</scope>
    <source>
        <strain evidence="5 6">HD-03</strain>
    </source>
</reference>
<evidence type="ECO:0000256" key="2">
    <source>
        <dbReference type="ARBA" id="ARBA00023027"/>
    </source>
</evidence>
<dbReference type="PIRSF" id="PIRSF500136">
    <property type="entry name" value="UDP_ManNAc_DH"/>
    <property type="match status" value="1"/>
</dbReference>
<dbReference type="AlphaFoldDB" id="A0A059NWS5"/>
<name>A0A059NWS5_9BACI</name>
<evidence type="ECO:0000256" key="3">
    <source>
        <dbReference type="PIRNR" id="PIRNR000124"/>
    </source>
</evidence>
<keyword evidence="6" id="KW-1185">Reference proteome</keyword>
<dbReference type="InterPro" id="IPR008927">
    <property type="entry name" value="6-PGluconate_DH-like_C_sf"/>
</dbReference>
<sequence length="448" mass="49567">MSNTTINVSNITAEKLIDKINTKEAVIGVVGLGYVGLPLAVEKAKAGYRVIGFDVQEEKVEKVNKGDNYIGDVIPADLEELVGTGKLSATSDYSFISEVDAIAICVPTPLDIYKQPNMNYVKSSAKAIASNLTEGTLIVLESTTYPGTTEELIKPILEETGFNCGDEFYLAYSPERVDPGNKHFNTKNTPKVVGGVTEDCTKVAATLYRAVLDGDIHEVTKPAVAEMEKILENTFRNINIGLANEMAVLCNKMGIDVWEVIDAAATKPYGFMPFYPGPGLGGHCIPIDPWYLTWKAREYNYHTKLIETAGEINNEMPGYVVTRMMEILNKDGKALNGANVLILGVAYKKDIDDYRESPVLPILEKLDEAGANWTAVDPHVKEFKYKEGRIGKTEKTATVDMLSNADLVLIATDHTQFDYKEILEKSPAIFDTRNSYKNNEKNDRYYKL</sequence>
<dbReference type="NCBIfam" id="TIGR03026">
    <property type="entry name" value="NDP-sugDHase"/>
    <property type="match status" value="1"/>
</dbReference>
<dbReference type="SUPFAM" id="SSF52413">
    <property type="entry name" value="UDP-glucose/GDP-mannose dehydrogenase C-terminal domain"/>
    <property type="match status" value="1"/>
</dbReference>
<comment type="similarity">
    <text evidence="3">Belongs to the UDP-glucose/GDP-mannose dehydrogenase family.</text>
</comment>
<dbReference type="SUPFAM" id="SSF51735">
    <property type="entry name" value="NAD(P)-binding Rossmann-fold domains"/>
    <property type="match status" value="1"/>
</dbReference>
<dbReference type="GO" id="GO:0000271">
    <property type="term" value="P:polysaccharide biosynthetic process"/>
    <property type="evidence" value="ECO:0007669"/>
    <property type="project" value="InterPro"/>
</dbReference>
<feature type="domain" description="UDP-glucose/GDP-mannose dehydrogenase C-terminal" evidence="4">
    <location>
        <begin position="341"/>
        <end position="438"/>
    </location>
</feature>